<dbReference type="PANTHER" id="PTHR33481">
    <property type="entry name" value="REVERSE TRANSCRIPTASE"/>
    <property type="match status" value="1"/>
</dbReference>
<dbReference type="AlphaFoldDB" id="A0A420IZK1"/>
<dbReference type="Pfam" id="PF00078">
    <property type="entry name" value="RVT_1"/>
    <property type="match status" value="1"/>
</dbReference>
<accession>A0A420IZK1</accession>
<dbReference type="STRING" id="62708.A0A420IZK1"/>
<dbReference type="InterPro" id="IPR043502">
    <property type="entry name" value="DNA/RNA_pol_sf"/>
</dbReference>
<comment type="caution">
    <text evidence="2">The sequence shown here is derived from an EMBL/GenBank/DDBJ whole genome shotgun (WGS) entry which is preliminary data.</text>
</comment>
<keyword evidence="3" id="KW-1185">Reference proteome</keyword>
<proteinExistence type="predicted"/>
<protein>
    <recommendedName>
        <fullName evidence="1">Reverse transcriptase domain-containing protein</fullName>
    </recommendedName>
</protein>
<organism evidence="2 3">
    <name type="scientific">Golovinomyces cichoracearum</name>
    <dbReference type="NCBI Taxonomy" id="62708"/>
    <lineage>
        <taxon>Eukaryota</taxon>
        <taxon>Fungi</taxon>
        <taxon>Dikarya</taxon>
        <taxon>Ascomycota</taxon>
        <taxon>Pezizomycotina</taxon>
        <taxon>Leotiomycetes</taxon>
        <taxon>Erysiphales</taxon>
        <taxon>Erysiphaceae</taxon>
        <taxon>Golovinomyces</taxon>
    </lineage>
</organism>
<dbReference type="CDD" id="cd01650">
    <property type="entry name" value="RT_nLTR_like"/>
    <property type="match status" value="1"/>
</dbReference>
<reference evidence="2 3" key="1">
    <citation type="journal article" date="2018" name="BMC Genomics">
        <title>Comparative genome analyses reveal sequence features reflecting distinct modes of host-adaptation between dicot and monocot powdery mildew.</title>
        <authorList>
            <person name="Wu Y."/>
            <person name="Ma X."/>
            <person name="Pan Z."/>
            <person name="Kale S.D."/>
            <person name="Song Y."/>
            <person name="King H."/>
            <person name="Zhang Q."/>
            <person name="Presley C."/>
            <person name="Deng X."/>
            <person name="Wei C.I."/>
            <person name="Xiao S."/>
        </authorList>
    </citation>
    <scope>NUCLEOTIDE SEQUENCE [LARGE SCALE GENOMIC DNA]</scope>
    <source>
        <strain evidence="2">UMSG3</strain>
    </source>
</reference>
<dbReference type="PROSITE" id="PS50878">
    <property type="entry name" value="RT_POL"/>
    <property type="match status" value="1"/>
</dbReference>
<evidence type="ECO:0000259" key="1">
    <source>
        <dbReference type="PROSITE" id="PS50878"/>
    </source>
</evidence>
<evidence type="ECO:0000313" key="2">
    <source>
        <dbReference type="EMBL" id="RKF79934.1"/>
    </source>
</evidence>
<evidence type="ECO:0000313" key="3">
    <source>
        <dbReference type="Proteomes" id="UP000283383"/>
    </source>
</evidence>
<dbReference type="EMBL" id="MCBQ01005058">
    <property type="protein sequence ID" value="RKF79934.1"/>
    <property type="molecule type" value="Genomic_DNA"/>
</dbReference>
<feature type="domain" description="Reverse transcriptase" evidence="1">
    <location>
        <begin position="1"/>
        <end position="197"/>
    </location>
</feature>
<sequence>MTAAEEWEILLWVQMGARKNRSTLSALELLTSTVQTAWKANPGRTVSMLSLDFKGAYDNVSAKRLLWFTGYTSDWIQLESGIPQGSHLSPILFLFYIAKLLESLRNSHDNHMAFGFVDDTTIVAWGKTVHDNCKSLERAHKKCFKWASRYGSTFAPEKYQLVHFSRRAKTEDLLEGVNTLGLEVKPQAEHKVLGIIVDRQLRCGLQIKHAASKGETAFNALSRITLSVWGPSLRKSRLIYSAVVRPKMLYGSQISGFRNDGGIMSNNMVNKFSVVQNKCLRKITGGYKRTPISLLERKADVVPIDIYIRSNAMINSKNTEDKPVTSKIDPKMEELRRHFHRACTKQHKPRPKTPMESIRTDATKIQSENRNGNQCKSQTIFRRWANTQWHHRWIINRKNSTATTWMTPWKMSPLKLYDGLKKYEATALMLLRSEIPGINRQCTCGEHSQTVKHILLYCPEHTAIRAQMISKAKTSLYDQLLATKRSCCAAAKILIKSHRLHQFSWVGWL</sequence>
<dbReference type="SUPFAM" id="SSF56672">
    <property type="entry name" value="DNA/RNA polymerases"/>
    <property type="match status" value="1"/>
</dbReference>
<dbReference type="PANTHER" id="PTHR33481:SF1">
    <property type="entry name" value="ENDONUCLEASE_EXONUCLEASE_PHOSPHATASE DOMAIN-CONTAINING PROTEIN-RELATED"/>
    <property type="match status" value="1"/>
</dbReference>
<gene>
    <name evidence="2" type="ORF">GcM3_050030</name>
</gene>
<name>A0A420IZK1_9PEZI</name>
<dbReference type="Proteomes" id="UP000283383">
    <property type="component" value="Unassembled WGS sequence"/>
</dbReference>
<dbReference type="InterPro" id="IPR000477">
    <property type="entry name" value="RT_dom"/>
</dbReference>